<dbReference type="Gramene" id="KRH68214">
    <property type="protein sequence ID" value="KRH68214"/>
    <property type="gene ID" value="GLYMA_03G216200"/>
</dbReference>
<dbReference type="SMR" id="K7KGC6"/>
<dbReference type="EnsemblPlants" id="KRH68214">
    <property type="protein sequence ID" value="KRH68214"/>
    <property type="gene ID" value="GLYMA_03G216200"/>
</dbReference>
<feature type="transmembrane region" description="Helical" evidence="1">
    <location>
        <begin position="30"/>
        <end position="53"/>
    </location>
</feature>
<keyword evidence="1" id="KW-1133">Transmembrane helix</keyword>
<name>K7KGC6_SOYBN</name>
<keyword evidence="4" id="KW-1185">Reference proteome</keyword>
<organism evidence="3">
    <name type="scientific">Glycine max</name>
    <name type="common">Soybean</name>
    <name type="synonym">Glycine hispida</name>
    <dbReference type="NCBI Taxonomy" id="3847"/>
    <lineage>
        <taxon>Eukaryota</taxon>
        <taxon>Viridiplantae</taxon>
        <taxon>Streptophyta</taxon>
        <taxon>Embryophyta</taxon>
        <taxon>Tracheophyta</taxon>
        <taxon>Spermatophyta</taxon>
        <taxon>Magnoliopsida</taxon>
        <taxon>eudicotyledons</taxon>
        <taxon>Gunneridae</taxon>
        <taxon>Pentapetalae</taxon>
        <taxon>rosids</taxon>
        <taxon>fabids</taxon>
        <taxon>Fabales</taxon>
        <taxon>Fabaceae</taxon>
        <taxon>Papilionoideae</taxon>
        <taxon>50 kb inversion clade</taxon>
        <taxon>NPAAA clade</taxon>
        <taxon>indigoferoid/millettioid clade</taxon>
        <taxon>Phaseoleae</taxon>
        <taxon>Glycine</taxon>
        <taxon>Glycine subgen. Soja</taxon>
    </lineage>
</organism>
<reference evidence="3" key="2">
    <citation type="submission" date="2018-02" db="UniProtKB">
        <authorList>
            <consortium name="EnsemblPlants"/>
        </authorList>
    </citation>
    <scope>IDENTIFICATION</scope>
    <source>
        <strain evidence="3">Williams 82</strain>
    </source>
</reference>
<dbReference type="PaxDb" id="3847-GLYMA03G37430.1"/>
<dbReference type="EMBL" id="CM000836">
    <property type="protein sequence ID" value="KRH68214.1"/>
    <property type="molecule type" value="Genomic_DNA"/>
</dbReference>
<sequence length="55" mass="6685">MHGLMFLLLLLVVFFYFVHVVELSGRRFMFLGLMSFFRHYVLCHFVTSSILFFKF</sequence>
<keyword evidence="1" id="KW-0812">Transmembrane</keyword>
<proteinExistence type="predicted"/>
<accession>K7KGC6</accession>
<keyword evidence="1" id="KW-0472">Membrane</keyword>
<dbReference type="AlphaFoldDB" id="K7KGC6"/>
<evidence type="ECO:0000313" key="4">
    <source>
        <dbReference type="Proteomes" id="UP000008827"/>
    </source>
</evidence>
<reference evidence="2" key="3">
    <citation type="submission" date="2018-07" db="EMBL/GenBank/DDBJ databases">
        <title>WGS assembly of Glycine max.</title>
        <authorList>
            <person name="Schmutz J."/>
            <person name="Cannon S."/>
            <person name="Schlueter J."/>
            <person name="Ma J."/>
            <person name="Mitros T."/>
            <person name="Nelson W."/>
            <person name="Hyten D."/>
            <person name="Song Q."/>
            <person name="Thelen J."/>
            <person name="Cheng J."/>
            <person name="Xu D."/>
            <person name="Hellsten U."/>
            <person name="May G."/>
            <person name="Yu Y."/>
            <person name="Sakurai T."/>
            <person name="Umezawa T."/>
            <person name="Bhattacharyya M."/>
            <person name="Sandhu D."/>
            <person name="Valliyodan B."/>
            <person name="Lindquist E."/>
            <person name="Peto M."/>
            <person name="Grant D."/>
            <person name="Shu S."/>
            <person name="Goodstein D."/>
            <person name="Barry K."/>
            <person name="Futrell-Griggs M."/>
            <person name="Abernathy B."/>
            <person name="Du J."/>
            <person name="Tian Z."/>
            <person name="Zhu L."/>
            <person name="Gill N."/>
            <person name="Joshi T."/>
            <person name="Libault M."/>
            <person name="Sethuraman A."/>
            <person name="Zhang X."/>
            <person name="Shinozaki K."/>
            <person name="Nguyen H."/>
            <person name="Wing R."/>
            <person name="Cregan P."/>
            <person name="Specht J."/>
            <person name="Grimwood J."/>
            <person name="Rokhsar D."/>
            <person name="Stacey G."/>
            <person name="Shoemaker R."/>
            <person name="Jackson S."/>
        </authorList>
    </citation>
    <scope>NUCLEOTIDE SEQUENCE</scope>
    <source>
        <tissue evidence="2">Callus</tissue>
    </source>
</reference>
<gene>
    <name evidence="2" type="ORF">GLYMA_03G216200</name>
</gene>
<evidence type="ECO:0000256" key="1">
    <source>
        <dbReference type="SAM" id="Phobius"/>
    </source>
</evidence>
<dbReference type="InParanoid" id="K7KGC6"/>
<dbReference type="Proteomes" id="UP000008827">
    <property type="component" value="Chromosome 3"/>
</dbReference>
<reference evidence="2 3" key="1">
    <citation type="journal article" date="2010" name="Nature">
        <title>Genome sequence of the palaeopolyploid soybean.</title>
        <authorList>
            <person name="Schmutz J."/>
            <person name="Cannon S.B."/>
            <person name="Schlueter J."/>
            <person name="Ma J."/>
            <person name="Mitros T."/>
            <person name="Nelson W."/>
            <person name="Hyten D.L."/>
            <person name="Song Q."/>
            <person name="Thelen J.J."/>
            <person name="Cheng J."/>
            <person name="Xu D."/>
            <person name="Hellsten U."/>
            <person name="May G.D."/>
            <person name="Yu Y."/>
            <person name="Sakurai T."/>
            <person name="Umezawa T."/>
            <person name="Bhattacharyya M.K."/>
            <person name="Sandhu D."/>
            <person name="Valliyodan B."/>
            <person name="Lindquist E."/>
            <person name="Peto M."/>
            <person name="Grant D."/>
            <person name="Shu S."/>
            <person name="Goodstein D."/>
            <person name="Barry K."/>
            <person name="Futrell-Griggs M."/>
            <person name="Abernathy B."/>
            <person name="Du J."/>
            <person name="Tian Z."/>
            <person name="Zhu L."/>
            <person name="Gill N."/>
            <person name="Joshi T."/>
            <person name="Libault M."/>
            <person name="Sethuraman A."/>
            <person name="Zhang X.-C."/>
            <person name="Shinozaki K."/>
            <person name="Nguyen H.T."/>
            <person name="Wing R.A."/>
            <person name="Cregan P."/>
            <person name="Specht J."/>
            <person name="Grimwood J."/>
            <person name="Rokhsar D."/>
            <person name="Stacey G."/>
            <person name="Shoemaker R.C."/>
            <person name="Jackson S.A."/>
        </authorList>
    </citation>
    <scope>NUCLEOTIDE SEQUENCE [LARGE SCALE GENOMIC DNA]</scope>
    <source>
        <strain evidence="3">cv. Williams 82</strain>
        <tissue evidence="2">Callus</tissue>
    </source>
</reference>
<dbReference type="HOGENOM" id="CLU_3036247_0_0_1"/>
<evidence type="ECO:0000313" key="3">
    <source>
        <dbReference type="EnsemblPlants" id="KRH68214"/>
    </source>
</evidence>
<evidence type="ECO:0000313" key="2">
    <source>
        <dbReference type="EMBL" id="KRH68214.1"/>
    </source>
</evidence>
<protein>
    <submittedName>
        <fullName evidence="2 3">Uncharacterized protein</fullName>
    </submittedName>
</protein>